<keyword evidence="3" id="KW-0812">Transmembrane</keyword>
<keyword evidence="3" id="KW-0472">Membrane</keyword>
<evidence type="ECO:0000256" key="2">
    <source>
        <dbReference type="ARBA" id="ARBA00034247"/>
    </source>
</evidence>
<feature type="transmembrane region" description="Helical" evidence="3">
    <location>
        <begin position="122"/>
        <end position="140"/>
    </location>
</feature>
<evidence type="ECO:0000313" key="6">
    <source>
        <dbReference type="Proteomes" id="UP001371218"/>
    </source>
</evidence>
<gene>
    <name evidence="5" type="ORF">AACH06_21090</name>
</gene>
<dbReference type="Pfam" id="PF00990">
    <property type="entry name" value="GGDEF"/>
    <property type="match status" value="1"/>
</dbReference>
<evidence type="ECO:0000259" key="4">
    <source>
        <dbReference type="PROSITE" id="PS50887"/>
    </source>
</evidence>
<dbReference type="PANTHER" id="PTHR45138">
    <property type="entry name" value="REGULATORY COMPONENTS OF SENSORY TRANSDUCTION SYSTEM"/>
    <property type="match status" value="1"/>
</dbReference>
<dbReference type="InterPro" id="IPR000160">
    <property type="entry name" value="GGDEF_dom"/>
</dbReference>
<dbReference type="SMART" id="SM00267">
    <property type="entry name" value="GGDEF"/>
    <property type="match status" value="1"/>
</dbReference>
<dbReference type="PROSITE" id="PS50887">
    <property type="entry name" value="GGDEF"/>
    <property type="match status" value="1"/>
</dbReference>
<name>A0ABU9BTM3_9BURK</name>
<feature type="transmembrane region" description="Helical" evidence="3">
    <location>
        <begin position="85"/>
        <end position="102"/>
    </location>
</feature>
<dbReference type="EMBL" id="JBBUTG010000015">
    <property type="protein sequence ID" value="MEK8033324.1"/>
    <property type="molecule type" value="Genomic_DNA"/>
</dbReference>
<evidence type="ECO:0000256" key="1">
    <source>
        <dbReference type="ARBA" id="ARBA00012528"/>
    </source>
</evidence>
<organism evidence="5 6">
    <name type="scientific">Ideonella lacteola</name>
    <dbReference type="NCBI Taxonomy" id="2984193"/>
    <lineage>
        <taxon>Bacteria</taxon>
        <taxon>Pseudomonadati</taxon>
        <taxon>Pseudomonadota</taxon>
        <taxon>Betaproteobacteria</taxon>
        <taxon>Burkholderiales</taxon>
        <taxon>Sphaerotilaceae</taxon>
        <taxon>Ideonella</taxon>
    </lineage>
</organism>
<feature type="transmembrane region" description="Helical" evidence="3">
    <location>
        <begin position="59"/>
        <end position="78"/>
    </location>
</feature>
<dbReference type="InterPro" id="IPR050469">
    <property type="entry name" value="Diguanylate_Cyclase"/>
</dbReference>
<proteinExistence type="predicted"/>
<keyword evidence="3" id="KW-1133">Transmembrane helix</keyword>
<dbReference type="SUPFAM" id="SSF55073">
    <property type="entry name" value="Nucleotide cyclase"/>
    <property type="match status" value="1"/>
</dbReference>
<dbReference type="InterPro" id="IPR043128">
    <property type="entry name" value="Rev_trsase/Diguanyl_cyclase"/>
</dbReference>
<protein>
    <recommendedName>
        <fullName evidence="1">diguanylate cyclase</fullName>
        <ecNumber evidence="1">2.7.7.65</ecNumber>
    </recommendedName>
</protein>
<comment type="caution">
    <text evidence="5">The sequence shown here is derived from an EMBL/GenBank/DDBJ whole genome shotgun (WGS) entry which is preliminary data.</text>
</comment>
<dbReference type="EC" id="2.7.7.65" evidence="1"/>
<dbReference type="Proteomes" id="UP001371218">
    <property type="component" value="Unassembled WGS sequence"/>
</dbReference>
<feature type="domain" description="GGDEF" evidence="4">
    <location>
        <begin position="190"/>
        <end position="315"/>
    </location>
</feature>
<evidence type="ECO:0000256" key="3">
    <source>
        <dbReference type="SAM" id="Phobius"/>
    </source>
</evidence>
<comment type="catalytic activity">
    <reaction evidence="2">
        <text>2 GTP = 3',3'-c-di-GMP + 2 diphosphate</text>
        <dbReference type="Rhea" id="RHEA:24898"/>
        <dbReference type="ChEBI" id="CHEBI:33019"/>
        <dbReference type="ChEBI" id="CHEBI:37565"/>
        <dbReference type="ChEBI" id="CHEBI:58805"/>
        <dbReference type="EC" id="2.7.7.65"/>
    </reaction>
</comment>
<reference evidence="5 6" key="1">
    <citation type="submission" date="2024-04" db="EMBL/GenBank/DDBJ databases">
        <title>Novel species of the genus Ideonella isolated from streams.</title>
        <authorList>
            <person name="Lu H."/>
        </authorList>
    </citation>
    <scope>NUCLEOTIDE SEQUENCE [LARGE SCALE GENOMIC DNA]</scope>
    <source>
        <strain evidence="5 6">DXS29W</strain>
    </source>
</reference>
<dbReference type="RefSeq" id="WP_341427744.1">
    <property type="nucleotide sequence ID" value="NZ_JBBUTG010000015.1"/>
</dbReference>
<sequence length="315" mass="35265">MRLMPLNFWLRWSDAVVAAWGRWAPPGGVLLALLCSLLMAVYSEFGEAKPMEMWQWLDIAGEGGSAVMAGLWCLMVVSSRPRGRVTTLLACGLGMIALGNWADCLDEFYRIPHEAWWDNAVEAALMPGGMLVLTWGLFAWRKEQRLLNEHLQQRERLLRDHRGFDRVTQLADAGYLRQLVRLERREHPGEPCAVVMLDADQLPRCLREHGQAEGDRLLQALTHLLLLNLRPTDVLCRYAGDRFAVLLPLTDADVATRLAAQLRQAVASLSFYTRDGVLIEARAPHVVLAEMDDSEADPVDALVAALNRHRASSAP</sequence>
<keyword evidence="6" id="KW-1185">Reference proteome</keyword>
<dbReference type="PANTHER" id="PTHR45138:SF9">
    <property type="entry name" value="DIGUANYLATE CYCLASE DGCM-RELATED"/>
    <property type="match status" value="1"/>
</dbReference>
<evidence type="ECO:0000313" key="5">
    <source>
        <dbReference type="EMBL" id="MEK8033324.1"/>
    </source>
</evidence>
<dbReference type="Gene3D" id="3.30.70.270">
    <property type="match status" value="1"/>
</dbReference>
<dbReference type="NCBIfam" id="TIGR00254">
    <property type="entry name" value="GGDEF"/>
    <property type="match status" value="1"/>
</dbReference>
<accession>A0ABU9BTM3</accession>
<dbReference type="InterPro" id="IPR029787">
    <property type="entry name" value="Nucleotide_cyclase"/>
</dbReference>